<dbReference type="GO" id="GO:0009378">
    <property type="term" value="F:four-way junction helicase activity"/>
    <property type="evidence" value="ECO:0007669"/>
    <property type="project" value="TreeGrafter"/>
</dbReference>
<feature type="region of interest" description="Disordered" evidence="8">
    <location>
        <begin position="1"/>
        <end position="21"/>
    </location>
</feature>
<dbReference type="InterPro" id="IPR001650">
    <property type="entry name" value="Helicase_C-like"/>
</dbReference>
<evidence type="ECO:0000313" key="11">
    <source>
        <dbReference type="EMBL" id="CAE6479932.1"/>
    </source>
</evidence>
<evidence type="ECO:0000259" key="10">
    <source>
        <dbReference type="PROSITE" id="PS51194"/>
    </source>
</evidence>
<gene>
    <name evidence="11" type="ORF">RDB_LOCUS87110</name>
</gene>
<comment type="catalytic activity">
    <reaction evidence="6">
        <text>Couples ATP hydrolysis with the unwinding of duplex DNA by translocating in the 3'-5' direction.</text>
        <dbReference type="EC" id="5.6.2.4"/>
    </reaction>
</comment>
<feature type="compositionally biased region" description="Basic and acidic residues" evidence="8">
    <location>
        <begin position="9"/>
        <end position="21"/>
    </location>
</feature>
<feature type="domain" description="Helicase C-terminal" evidence="10">
    <location>
        <begin position="314"/>
        <end position="490"/>
    </location>
</feature>
<dbReference type="Gene3D" id="3.40.50.300">
    <property type="entry name" value="P-loop containing nucleotide triphosphate hydrolases"/>
    <property type="match status" value="3"/>
</dbReference>
<feature type="compositionally biased region" description="Polar residues" evidence="8">
    <location>
        <begin position="577"/>
        <end position="587"/>
    </location>
</feature>
<evidence type="ECO:0000313" key="12">
    <source>
        <dbReference type="Proteomes" id="UP000663853"/>
    </source>
</evidence>
<comment type="caution">
    <text evidence="11">The sequence shown here is derived from an EMBL/GenBank/DDBJ whole genome shotgun (WGS) entry which is preliminary data.</text>
</comment>
<dbReference type="SMART" id="SM00487">
    <property type="entry name" value="DEXDc"/>
    <property type="match status" value="1"/>
</dbReference>
<dbReference type="GO" id="GO:0005737">
    <property type="term" value="C:cytoplasm"/>
    <property type="evidence" value="ECO:0007669"/>
    <property type="project" value="TreeGrafter"/>
</dbReference>
<dbReference type="PANTHER" id="PTHR13710">
    <property type="entry name" value="DNA HELICASE RECQ FAMILY MEMBER"/>
    <property type="match status" value="1"/>
</dbReference>
<feature type="region of interest" description="Disordered" evidence="8">
    <location>
        <begin position="573"/>
        <end position="593"/>
    </location>
</feature>
<evidence type="ECO:0000259" key="9">
    <source>
        <dbReference type="PROSITE" id="PS51192"/>
    </source>
</evidence>
<keyword evidence="5" id="KW-0413">Isomerase</keyword>
<dbReference type="EC" id="5.6.2.4" evidence="7"/>
<name>A0A8H3H258_9AGAM</name>
<dbReference type="SUPFAM" id="SSF52540">
    <property type="entry name" value="P-loop containing nucleoside triphosphate hydrolases"/>
    <property type="match status" value="3"/>
</dbReference>
<evidence type="ECO:0000256" key="5">
    <source>
        <dbReference type="ARBA" id="ARBA00023235"/>
    </source>
</evidence>
<dbReference type="InterPro" id="IPR011545">
    <property type="entry name" value="DEAD/DEAH_box_helicase_dom"/>
</dbReference>
<sequence>MPSKSKSRTQTEDNTEQKNTRDRISYDIISAKIHERTGHTARKFPVQATQAILEGQDVVVHAGTGRGKTLIFAAPHFVLEHKISIVILPLILLQHDQRDRMKRMHLNAIAINKEVHIESNVWEDISQGKYQIIFLSPEMALHSERVKTLFLTVSFQQCLIALHVDEGHTISLWGGDFRKDYKGLGRIRARLPKGIPTSIVSATLRPNVKNDAMATLGFSSNPSEFTDINEGNERGNIFIGVVPMKHSGSSFKSLAPLIDPNESDPSKIPKTIVYIDDVVDVTLAVITLYSWLHPSLRSTCLIMPVHAWMPPWYRTEAMAKFTTGEVRILVCTEAAGMKFICSCKSDDVVDVTLAVITLYSWLRPSLRNTCLIMPVHTWMPPWYRTEAMAKFTTGEVWILVCTEAAGMGCDIPDIKRVVQFGICQSIDAFVQRIGRAWRGNDGTGEGWLFYEPWVRNERATSTGQSKRKCDALLRGLVMESGCRQTHKAAETTVADRECCDICDPESTNRLAHRTIESEQGPPRAAAVSGEIDPKMLSCLEDWREGIASKVFGSDSLYGPEALISDHDIERVARRRPSSLNPTTTPVSYQMARG</sequence>
<evidence type="ECO:0000256" key="3">
    <source>
        <dbReference type="ARBA" id="ARBA00022840"/>
    </source>
</evidence>
<dbReference type="Pfam" id="PF00270">
    <property type="entry name" value="DEAD"/>
    <property type="match status" value="1"/>
</dbReference>
<reference evidence="11" key="1">
    <citation type="submission" date="2021-01" db="EMBL/GenBank/DDBJ databases">
        <authorList>
            <person name="Kaushik A."/>
        </authorList>
    </citation>
    <scope>NUCLEOTIDE SEQUENCE</scope>
    <source>
        <strain evidence="11">AG6-10EEA</strain>
    </source>
</reference>
<dbReference type="GO" id="GO:0000724">
    <property type="term" value="P:double-strand break repair via homologous recombination"/>
    <property type="evidence" value="ECO:0007669"/>
    <property type="project" value="TreeGrafter"/>
</dbReference>
<dbReference type="GO" id="GO:0005524">
    <property type="term" value="F:ATP binding"/>
    <property type="evidence" value="ECO:0007669"/>
    <property type="project" value="UniProtKB-KW"/>
</dbReference>
<evidence type="ECO:0000256" key="7">
    <source>
        <dbReference type="ARBA" id="ARBA00034808"/>
    </source>
</evidence>
<dbReference type="Proteomes" id="UP000663853">
    <property type="component" value="Unassembled WGS sequence"/>
</dbReference>
<dbReference type="InterPro" id="IPR027417">
    <property type="entry name" value="P-loop_NTPase"/>
</dbReference>
<keyword evidence="3" id="KW-0067">ATP-binding</keyword>
<evidence type="ECO:0000256" key="8">
    <source>
        <dbReference type="SAM" id="MobiDB-lite"/>
    </source>
</evidence>
<evidence type="ECO:0000256" key="4">
    <source>
        <dbReference type="ARBA" id="ARBA00023125"/>
    </source>
</evidence>
<dbReference type="Pfam" id="PF00271">
    <property type="entry name" value="Helicase_C"/>
    <property type="match status" value="1"/>
</dbReference>
<dbReference type="InterPro" id="IPR014001">
    <property type="entry name" value="Helicase_ATP-bd"/>
</dbReference>
<dbReference type="GO" id="GO:0043138">
    <property type="term" value="F:3'-5' DNA helicase activity"/>
    <property type="evidence" value="ECO:0007669"/>
    <property type="project" value="UniProtKB-EC"/>
</dbReference>
<dbReference type="PROSITE" id="PS51194">
    <property type="entry name" value="HELICASE_CTER"/>
    <property type="match status" value="1"/>
</dbReference>
<dbReference type="PROSITE" id="PS51192">
    <property type="entry name" value="HELICASE_ATP_BIND_1"/>
    <property type="match status" value="1"/>
</dbReference>
<dbReference type="AlphaFoldDB" id="A0A8H3H258"/>
<keyword evidence="2" id="KW-0547">Nucleotide-binding</keyword>
<protein>
    <recommendedName>
        <fullName evidence="7">DNA 3'-5' helicase</fullName>
        <ecNumber evidence="7">5.6.2.4</ecNumber>
    </recommendedName>
</protein>
<dbReference type="GO" id="GO:0003677">
    <property type="term" value="F:DNA binding"/>
    <property type="evidence" value="ECO:0007669"/>
    <property type="project" value="UniProtKB-KW"/>
</dbReference>
<dbReference type="PANTHER" id="PTHR13710:SF105">
    <property type="entry name" value="ATP-DEPENDENT DNA HELICASE Q1"/>
    <property type="match status" value="1"/>
</dbReference>
<keyword evidence="4" id="KW-0238">DNA-binding</keyword>
<evidence type="ECO:0000256" key="6">
    <source>
        <dbReference type="ARBA" id="ARBA00034617"/>
    </source>
</evidence>
<proteinExistence type="inferred from homology"/>
<dbReference type="GO" id="GO:0005694">
    <property type="term" value="C:chromosome"/>
    <property type="evidence" value="ECO:0007669"/>
    <property type="project" value="TreeGrafter"/>
</dbReference>
<organism evidence="11 12">
    <name type="scientific">Rhizoctonia solani</name>
    <dbReference type="NCBI Taxonomy" id="456999"/>
    <lineage>
        <taxon>Eukaryota</taxon>
        <taxon>Fungi</taxon>
        <taxon>Dikarya</taxon>
        <taxon>Basidiomycota</taxon>
        <taxon>Agaricomycotina</taxon>
        <taxon>Agaricomycetes</taxon>
        <taxon>Cantharellales</taxon>
        <taxon>Ceratobasidiaceae</taxon>
        <taxon>Rhizoctonia</taxon>
    </lineage>
</organism>
<dbReference type="EMBL" id="CAJMXA010002369">
    <property type="protein sequence ID" value="CAE6479932.1"/>
    <property type="molecule type" value="Genomic_DNA"/>
</dbReference>
<feature type="domain" description="Helicase ATP-binding" evidence="9">
    <location>
        <begin position="49"/>
        <end position="222"/>
    </location>
</feature>
<accession>A0A8H3H258</accession>
<dbReference type="SMART" id="SM00490">
    <property type="entry name" value="HELICc"/>
    <property type="match status" value="1"/>
</dbReference>
<evidence type="ECO:0000256" key="2">
    <source>
        <dbReference type="ARBA" id="ARBA00022741"/>
    </source>
</evidence>
<comment type="similarity">
    <text evidence="1">Belongs to the helicase family. RecQ subfamily.</text>
</comment>
<evidence type="ECO:0000256" key="1">
    <source>
        <dbReference type="ARBA" id="ARBA00005446"/>
    </source>
</evidence>